<dbReference type="Gene3D" id="2.170.130.10">
    <property type="entry name" value="TonB-dependent receptor, plug domain"/>
    <property type="match status" value="1"/>
</dbReference>
<keyword evidence="2 8" id="KW-0813">Transport</keyword>
<evidence type="ECO:0000256" key="2">
    <source>
        <dbReference type="ARBA" id="ARBA00022448"/>
    </source>
</evidence>
<comment type="caution">
    <text evidence="12">The sequence shown here is derived from an EMBL/GenBank/DDBJ whole genome shotgun (WGS) entry which is preliminary data.</text>
</comment>
<dbReference type="InterPro" id="IPR008969">
    <property type="entry name" value="CarboxyPept-like_regulatory"/>
</dbReference>
<evidence type="ECO:0000256" key="9">
    <source>
        <dbReference type="RuleBase" id="RU003357"/>
    </source>
</evidence>
<gene>
    <name evidence="12" type="ORF">DW888_16390</name>
</gene>
<dbReference type="InterPro" id="IPR000531">
    <property type="entry name" value="Beta-barrel_TonB"/>
</dbReference>
<name>A0A413VHC2_9BACE</name>
<dbReference type="GO" id="GO:0009279">
    <property type="term" value="C:cell outer membrane"/>
    <property type="evidence" value="ECO:0007669"/>
    <property type="project" value="UniProtKB-SubCell"/>
</dbReference>
<dbReference type="Gene3D" id="2.60.40.1120">
    <property type="entry name" value="Carboxypeptidase-like, regulatory domain"/>
    <property type="match status" value="1"/>
</dbReference>
<evidence type="ECO:0000313" key="13">
    <source>
        <dbReference type="Proteomes" id="UP000284379"/>
    </source>
</evidence>
<keyword evidence="4 8" id="KW-0812">Transmembrane</keyword>
<dbReference type="InterPro" id="IPR023997">
    <property type="entry name" value="TonB-dep_OMP_SusC/RagA_CS"/>
</dbReference>
<dbReference type="PROSITE" id="PS52016">
    <property type="entry name" value="TONB_DEPENDENT_REC_3"/>
    <property type="match status" value="1"/>
</dbReference>
<evidence type="ECO:0000259" key="11">
    <source>
        <dbReference type="Pfam" id="PF07715"/>
    </source>
</evidence>
<keyword evidence="5 9" id="KW-0798">TonB box</keyword>
<dbReference type="NCBIfam" id="TIGR04056">
    <property type="entry name" value="OMP_RagA_SusC"/>
    <property type="match status" value="1"/>
</dbReference>
<dbReference type="FunFam" id="2.60.40.1120:FF:000003">
    <property type="entry name" value="Outer membrane protein Omp121"/>
    <property type="match status" value="1"/>
</dbReference>
<evidence type="ECO:0000313" key="12">
    <source>
        <dbReference type="EMBL" id="RHB32899.1"/>
    </source>
</evidence>
<dbReference type="Pfam" id="PF00593">
    <property type="entry name" value="TonB_dep_Rec_b-barrel"/>
    <property type="match status" value="1"/>
</dbReference>
<dbReference type="InterPro" id="IPR036942">
    <property type="entry name" value="Beta-barrel_TonB_sf"/>
</dbReference>
<dbReference type="RefSeq" id="WP_122202017.1">
    <property type="nucleotide sequence ID" value="NZ_CABJFV010000017.1"/>
</dbReference>
<dbReference type="Gene3D" id="2.40.170.20">
    <property type="entry name" value="TonB-dependent receptor, beta-barrel domain"/>
    <property type="match status" value="1"/>
</dbReference>
<keyword evidence="7 8" id="KW-0998">Cell outer membrane</keyword>
<keyword evidence="6 8" id="KW-0472">Membrane</keyword>
<evidence type="ECO:0000256" key="7">
    <source>
        <dbReference type="ARBA" id="ARBA00023237"/>
    </source>
</evidence>
<dbReference type="InterPro" id="IPR012910">
    <property type="entry name" value="Plug_dom"/>
</dbReference>
<dbReference type="Pfam" id="PF07715">
    <property type="entry name" value="Plug"/>
    <property type="match status" value="1"/>
</dbReference>
<accession>A0A413VHC2</accession>
<dbReference type="SUPFAM" id="SSF56935">
    <property type="entry name" value="Porins"/>
    <property type="match status" value="1"/>
</dbReference>
<dbReference type="Pfam" id="PF13715">
    <property type="entry name" value="CarbopepD_reg_2"/>
    <property type="match status" value="1"/>
</dbReference>
<organism evidence="12 13">
    <name type="scientific">Bacteroides nordii</name>
    <dbReference type="NCBI Taxonomy" id="291645"/>
    <lineage>
        <taxon>Bacteria</taxon>
        <taxon>Pseudomonadati</taxon>
        <taxon>Bacteroidota</taxon>
        <taxon>Bacteroidia</taxon>
        <taxon>Bacteroidales</taxon>
        <taxon>Bacteroidaceae</taxon>
        <taxon>Bacteroides</taxon>
    </lineage>
</organism>
<evidence type="ECO:0000256" key="4">
    <source>
        <dbReference type="ARBA" id="ARBA00022692"/>
    </source>
</evidence>
<dbReference type="AlphaFoldDB" id="A0A413VHC2"/>
<evidence type="ECO:0000256" key="3">
    <source>
        <dbReference type="ARBA" id="ARBA00022452"/>
    </source>
</evidence>
<dbReference type="SUPFAM" id="SSF49464">
    <property type="entry name" value="Carboxypeptidase regulatory domain-like"/>
    <property type="match status" value="1"/>
</dbReference>
<comment type="similarity">
    <text evidence="8 9">Belongs to the TonB-dependent receptor family.</text>
</comment>
<evidence type="ECO:0000256" key="6">
    <source>
        <dbReference type="ARBA" id="ARBA00023136"/>
    </source>
</evidence>
<dbReference type="InterPro" id="IPR023996">
    <property type="entry name" value="TonB-dep_OMP_SusC/RagA"/>
</dbReference>
<evidence type="ECO:0000256" key="5">
    <source>
        <dbReference type="ARBA" id="ARBA00023077"/>
    </source>
</evidence>
<reference evidence="12 13" key="1">
    <citation type="submission" date="2018-08" db="EMBL/GenBank/DDBJ databases">
        <title>A genome reference for cultivated species of the human gut microbiota.</title>
        <authorList>
            <person name="Zou Y."/>
            <person name="Xue W."/>
            <person name="Luo G."/>
        </authorList>
    </citation>
    <scope>NUCLEOTIDE SEQUENCE [LARGE SCALE GENOMIC DNA]</scope>
    <source>
        <strain evidence="12 13">AM40-30BH</strain>
    </source>
</reference>
<evidence type="ECO:0000259" key="10">
    <source>
        <dbReference type="Pfam" id="PF00593"/>
    </source>
</evidence>
<dbReference type="EMBL" id="QSGO01000017">
    <property type="protein sequence ID" value="RHB32899.1"/>
    <property type="molecule type" value="Genomic_DNA"/>
</dbReference>
<dbReference type="InterPro" id="IPR037066">
    <property type="entry name" value="Plug_dom_sf"/>
</dbReference>
<comment type="subcellular location">
    <subcellularLocation>
        <location evidence="1 8">Cell outer membrane</location>
        <topology evidence="1 8">Multi-pass membrane protein</topology>
    </subcellularLocation>
</comment>
<dbReference type="InterPro" id="IPR039426">
    <property type="entry name" value="TonB-dep_rcpt-like"/>
</dbReference>
<protein>
    <submittedName>
        <fullName evidence="12">TonB-dependent receptor</fullName>
    </submittedName>
</protein>
<feature type="domain" description="TonB-dependent receptor plug" evidence="11">
    <location>
        <begin position="129"/>
        <end position="234"/>
    </location>
</feature>
<proteinExistence type="inferred from homology"/>
<keyword evidence="3 8" id="KW-1134">Transmembrane beta strand</keyword>
<dbReference type="NCBIfam" id="TIGR04057">
    <property type="entry name" value="SusC_RagA_signa"/>
    <property type="match status" value="1"/>
</dbReference>
<keyword evidence="12" id="KW-0675">Receptor</keyword>
<evidence type="ECO:0000256" key="8">
    <source>
        <dbReference type="PROSITE-ProRule" id="PRU01360"/>
    </source>
</evidence>
<evidence type="ECO:0000256" key="1">
    <source>
        <dbReference type="ARBA" id="ARBA00004571"/>
    </source>
</evidence>
<feature type="domain" description="TonB-dependent receptor-like beta-barrel" evidence="10">
    <location>
        <begin position="397"/>
        <end position="815"/>
    </location>
</feature>
<dbReference type="Proteomes" id="UP000284379">
    <property type="component" value="Unassembled WGS sequence"/>
</dbReference>
<sequence length="1063" mass="118280">MNEKVRKESPLASMLWKFMLFVGLLLGGTSQLYAQQSQVTGSIVDAEGEAMIGVSVKVKGASHGTISDMDGHFKLSVQQGQTLVFSYMGYITQDIKWKGQSTLKIVMHEDAKALDEVVVVGYGTAKKANLSGAAVNVDAAKIEQKQPVNVMDALQGEVPGVQITAVSGAPGAGSSIRIRGVSTFEAGGTEPLYVVDGVIVESIDHINANDIKSLDILKDASSTSIYGARAANGVIIITTKSGESGKPRIDVRYLNSYGVLSNTLPQLNRAEREIFANTIQSVAGKNPFAMFKSNNDSVNIQGTTSNNYQDVISQTAVRHDVNVSISGGSDKVRTMTSIGYLDDKGIILTSYAKRFTGRTKVDYEPYKFLKFTTNINVTYRKQNNISEGSVFYNAIRRPTESILYYPDGTLVPAYGSSPSGKRNPIQELLERTDETTTYEGQLSEIMELSFLKHFKFVGKATVSLSHADRKQYASPNVNKTKREEVEAGWDKGSDRTIWKKNYLIDGYLDYAQTFKQAHNVHVMIGGSIEDKMSRTTLMESEKYLNKNMLVPQASTLTGYSITGNGNSMVSMFGRVNYDYYGRYIVEGSVRRDGSSRFGSENRYGVFPAASAAWRFSDEFFMDWSRSVLTDGKIRASWGINGNDRVSDYDTYTLYAVDPDYSYNGVTGVIPKSSVGNAYLKWEETKQTNIGLDLTFFDGRLTFTGDYYVKKTTGLFNNDAIPTEIGFNSMRVNAGSVKNEGFEFNISATPVRIRNFSWYTSFNWSKNKNTILSIVGEPRDFETNWWIEPGMAAGNFYGYRHLGVYAYDADNAYDEGYKNRLIPVFKRDQYNNVVINKVGGPEVLGYTYADGTKYEGEIYQMKASGVVCKGGDVIWEDKDHSGNIDAGDKQILGNAQAKWYAGWNNTLKYKDFTLNFSFYMSHGGMIYNSLLRDLTSYGDNTSNPAPCGVLQGWRYQGHITNWYTPGQNARTTENNRTLSSNYLEDASFIRLQNVRLSYQLPSVYAKKAYLQSAQIYIYGSNLLTWTNYSGYDPEITTGGVLNPGNDSQKYPKKREFGFGVNVSF</sequence>